<dbReference type="SMART" id="SM00248">
    <property type="entry name" value="ANK"/>
    <property type="match status" value="7"/>
</dbReference>
<feature type="compositionally biased region" description="Basic and acidic residues" evidence="3">
    <location>
        <begin position="1568"/>
        <end position="1577"/>
    </location>
</feature>
<feature type="compositionally biased region" description="Low complexity" evidence="3">
    <location>
        <begin position="1351"/>
        <end position="1368"/>
    </location>
</feature>
<dbReference type="Pfam" id="PF02204">
    <property type="entry name" value="VPS9"/>
    <property type="match status" value="1"/>
</dbReference>
<dbReference type="EMBL" id="MCFF01000035">
    <property type="protein sequence ID" value="ORZ09049.1"/>
    <property type="molecule type" value="Genomic_DNA"/>
</dbReference>
<dbReference type="InParanoid" id="A0A1Y2GEZ6"/>
<dbReference type="CDD" id="cd06093">
    <property type="entry name" value="PX_domain"/>
    <property type="match status" value="1"/>
</dbReference>
<dbReference type="GO" id="GO:0000149">
    <property type="term" value="F:SNARE binding"/>
    <property type="evidence" value="ECO:0007669"/>
    <property type="project" value="TreeGrafter"/>
</dbReference>
<gene>
    <name evidence="5" type="ORF">BCR41DRAFT_388406</name>
</gene>
<dbReference type="PRINTS" id="PR01415">
    <property type="entry name" value="ANKYRIN"/>
</dbReference>
<organism evidence="5 6">
    <name type="scientific">Lobosporangium transversale</name>
    <dbReference type="NCBI Taxonomy" id="64571"/>
    <lineage>
        <taxon>Eukaryota</taxon>
        <taxon>Fungi</taxon>
        <taxon>Fungi incertae sedis</taxon>
        <taxon>Mucoromycota</taxon>
        <taxon>Mortierellomycotina</taxon>
        <taxon>Mortierellomycetes</taxon>
        <taxon>Mortierellales</taxon>
        <taxon>Mortierellaceae</taxon>
        <taxon>Lobosporangium</taxon>
    </lineage>
</organism>
<dbReference type="Gene3D" id="1.20.1050.80">
    <property type="entry name" value="VPS9 domain"/>
    <property type="match status" value="1"/>
</dbReference>
<dbReference type="STRING" id="64571.A0A1Y2GEZ6"/>
<dbReference type="GO" id="GO:0005769">
    <property type="term" value="C:early endosome"/>
    <property type="evidence" value="ECO:0007669"/>
    <property type="project" value="TreeGrafter"/>
</dbReference>
<dbReference type="GO" id="GO:0035091">
    <property type="term" value="F:phosphatidylinositol binding"/>
    <property type="evidence" value="ECO:0007669"/>
    <property type="project" value="InterPro"/>
</dbReference>
<dbReference type="Gene3D" id="1.25.40.20">
    <property type="entry name" value="Ankyrin repeat-containing domain"/>
    <property type="match status" value="2"/>
</dbReference>
<dbReference type="SUPFAM" id="SSF48403">
    <property type="entry name" value="Ankyrin repeat"/>
    <property type="match status" value="1"/>
</dbReference>
<dbReference type="InterPro" id="IPR003123">
    <property type="entry name" value="VPS9"/>
</dbReference>
<keyword evidence="2" id="KW-0040">ANK repeat</keyword>
<dbReference type="InterPro" id="IPR036770">
    <property type="entry name" value="Ankyrin_rpt-contain_sf"/>
</dbReference>
<comment type="caution">
    <text evidence="5">The sequence shown here is derived from an EMBL/GenBank/DDBJ whole genome shotgun (WGS) entry which is preliminary data.</text>
</comment>
<proteinExistence type="inferred from homology"/>
<dbReference type="SMART" id="SM00167">
    <property type="entry name" value="VPS9"/>
    <property type="match status" value="1"/>
</dbReference>
<feature type="domain" description="VPS9" evidence="4">
    <location>
        <begin position="397"/>
        <end position="530"/>
    </location>
</feature>
<feature type="repeat" description="ANK" evidence="2">
    <location>
        <begin position="873"/>
        <end position="905"/>
    </location>
</feature>
<dbReference type="RefSeq" id="XP_021878676.1">
    <property type="nucleotide sequence ID" value="XM_022027999.1"/>
</dbReference>
<feature type="compositionally biased region" description="Polar residues" evidence="3">
    <location>
        <begin position="1376"/>
        <end position="1393"/>
    </location>
</feature>
<dbReference type="PROSITE" id="PS50297">
    <property type="entry name" value="ANK_REP_REGION"/>
    <property type="match status" value="2"/>
</dbReference>
<evidence type="ECO:0000256" key="2">
    <source>
        <dbReference type="PROSITE-ProRule" id="PRU00023"/>
    </source>
</evidence>
<comment type="similarity">
    <text evidence="1">Belongs to the UPF0507 family.</text>
</comment>
<dbReference type="Gene3D" id="3.30.1520.10">
    <property type="entry name" value="Phox-like domain"/>
    <property type="match status" value="1"/>
</dbReference>
<dbReference type="InterPro" id="IPR036871">
    <property type="entry name" value="PX_dom_sf"/>
</dbReference>
<dbReference type="OrthoDB" id="7464126at2759"/>
<dbReference type="InterPro" id="IPR037191">
    <property type="entry name" value="VPS9_dom_sf"/>
</dbReference>
<dbReference type="GO" id="GO:0097422">
    <property type="term" value="C:tubular endosome"/>
    <property type="evidence" value="ECO:0007669"/>
    <property type="project" value="TreeGrafter"/>
</dbReference>
<reference evidence="5 6" key="1">
    <citation type="submission" date="2016-07" db="EMBL/GenBank/DDBJ databases">
        <title>Pervasive Adenine N6-methylation of Active Genes in Fungi.</title>
        <authorList>
            <consortium name="DOE Joint Genome Institute"/>
            <person name="Mondo S.J."/>
            <person name="Dannebaum R.O."/>
            <person name="Kuo R.C."/>
            <person name="Labutti K."/>
            <person name="Haridas S."/>
            <person name="Kuo A."/>
            <person name="Salamov A."/>
            <person name="Ahrendt S.R."/>
            <person name="Lipzen A."/>
            <person name="Sullivan W."/>
            <person name="Andreopoulos W.B."/>
            <person name="Clum A."/>
            <person name="Lindquist E."/>
            <person name="Daum C."/>
            <person name="Ramamoorthy G.K."/>
            <person name="Gryganskyi A."/>
            <person name="Culley D."/>
            <person name="Magnuson J.K."/>
            <person name="James T.Y."/>
            <person name="O'Malley M.A."/>
            <person name="Stajich J.E."/>
            <person name="Spatafora J.W."/>
            <person name="Visel A."/>
            <person name="Grigoriev I.V."/>
        </authorList>
    </citation>
    <scope>NUCLEOTIDE SEQUENCE [LARGE SCALE GENOMIC DNA]</scope>
    <source>
        <strain evidence="5 6">NRRL 3116</strain>
    </source>
</reference>
<sequence length="1626" mass="180785">MDLTRSLFQSPASATATATAGDNSVLYHPYHDDRLWPSTTTNHFLSLLFFQESNSVSTSDLIDPEQLKHVQSLKRTFETCLASIVRERDRQHGHQLVILCPVQQSLMGTNALLKLEWEWGGMDEEFIMSHIVRIPDRDHPVTKSLSVTTLNGRTLIVTDTTVTTAKGFKLLKQARLVSEQIFYDDEGRGWLIQFIDRPLVGIPQNNDQILLGHPTTSTATTLIPEDKGNDITYRNESNTDRLTGSSGLFSPPLRAETHSPIAATTTSRRNRYRLGQYSIYNATDPYSYVHRRSKGRPFLTLHIVLQRFPGVSQKLEKLIMDFNDAMMAKNNLDDIRTAVDRLLANSVELMNKLDSKILMRLLDEYKVTVDVLDQLLENHIMNSTYDIVFFKITLQFKQQDWDLSEAIRDLRNLDLVQIGLSDTPQHYQCLVSALNEFQSIGILRTPEEKLNYLIRSVRVASTLSGGADDLIPILLLTVLRSDISNLASNLYYMKNFVLFGDPSSGEYGYSLSTLEAVSRYIITHIKQLLPFSAKNQEYWDMVRSGDMKGIKNIFSEASECNQTKQKQQPLSASPLLRRTSVASFGTDSDHSMPESVIQEPPSISAIKSRDFVGNNGVLIACQAQQMEVLRYLVEEQGQSVDVWNYEGKTPLMLCANLKNKDMIQFILHQAQGIKEADLKAIINRQDVLGNTAVHVCVAAKKDNRENLVVLEELLKSEPDLGLPNNEGDTPLIISAKKQQDDYSKDRDRDHGGNQIISALTKKMAPRDLDRQNNSGDTALHFINDPKLIQDLISCGANPDIENYAGWTPLLKWTLHDNTAAVESLLATGDCVDPLITDSRGYTPLHMACLRGNLEMVKLLEERTSMVDIQSAVDGSTPLQLACQSNSAVVVEFLLQRGANPELRDWANESPADMTNDPIILDMLDNAMLFWDSDDHCYVHNRSSEKSSLSLSLSKVQGKKPTPSSNLPKKAIRVVRGTMERDGKVRYIVKSGASSGPSTIVTMLRSLEDFQFLRQNLLIEGPDACIPSLKDFYSPFLLSPSRPSKTVLAISARRLDMFLNYLSSHPVLANHELVWEFILIPELQRDLILERSMIKQENAIDSIFDNFPSTIENLEHEEMYFHHLNEEVLRLEAAVQQVRKCARKLSRSTQDVPQQLDILAGALDRSYLIDFDNKSEYVNATKAIASTQTTMRASDIESFGNLFEDFSFVIDGTLKALKHPQEIIASIRQLRVVAQKTEQSMRRNDMWRSGLFTIGGGAKYAVNGAGAALGAVGHVATSAFGAVSESFASGSGRRQHIRAASESAVGRSSKIRSAPSSPSSSTPQVISPSTPPLLPYNKRSSLVMKLTPSMSQTSLTSAASSNSIISSPFRSRRGGQSPVTKNMMTSTSLHTPPFSSITTVTSSKSTAQASSLEEIEGKIGEASSLLNSLRGSLFEELAHLQNHHTKELEKAMRDFGARQLQIERSRLHDMIGILNDLRIESNTTAFSTRIAAVAVTDGIQVTGSNSSVAGGSRSLMEPNLDLTLGRISRNISRQSSIHAKTPRVGSGASLIGDGVGSLFEFGDDEKVEVRKYQRQQHEHQRKNSANRESGHGRNMVSEDGQNNGSTSRKDINSDQEDVLSEKIPFDD</sequence>
<dbReference type="GO" id="GO:0005085">
    <property type="term" value="F:guanyl-nucleotide exchange factor activity"/>
    <property type="evidence" value="ECO:0007669"/>
    <property type="project" value="TreeGrafter"/>
</dbReference>
<dbReference type="GO" id="GO:0005886">
    <property type="term" value="C:plasma membrane"/>
    <property type="evidence" value="ECO:0007669"/>
    <property type="project" value="TreeGrafter"/>
</dbReference>
<dbReference type="GO" id="GO:0005770">
    <property type="term" value="C:late endosome"/>
    <property type="evidence" value="ECO:0007669"/>
    <property type="project" value="TreeGrafter"/>
</dbReference>
<evidence type="ECO:0000259" key="4">
    <source>
        <dbReference type="PROSITE" id="PS51205"/>
    </source>
</evidence>
<dbReference type="GO" id="GO:0030133">
    <property type="term" value="C:transport vesicle"/>
    <property type="evidence" value="ECO:0007669"/>
    <property type="project" value="TreeGrafter"/>
</dbReference>
<accession>A0A1Y2GEZ6</accession>
<protein>
    <recommendedName>
        <fullName evidence="4">VPS9 domain-containing protein</fullName>
    </recommendedName>
</protein>
<keyword evidence="6" id="KW-1185">Reference proteome</keyword>
<feature type="region of interest" description="Disordered" evidence="3">
    <location>
        <begin position="1568"/>
        <end position="1626"/>
    </location>
</feature>
<feature type="region of interest" description="Disordered" evidence="3">
    <location>
        <begin position="1351"/>
        <end position="1397"/>
    </location>
</feature>
<name>A0A1Y2GEZ6_9FUNG</name>
<dbReference type="SUPFAM" id="SSF109993">
    <property type="entry name" value="VPS9 domain"/>
    <property type="match status" value="1"/>
</dbReference>
<dbReference type="GeneID" id="33569842"/>
<dbReference type="PROSITE" id="PS51205">
    <property type="entry name" value="VPS9"/>
    <property type="match status" value="1"/>
</dbReference>
<dbReference type="PANTHER" id="PTHR24170:SF1">
    <property type="entry name" value="DOMAIN PROTEIN, PUTATIVE (AFU_ORTHOLOGUE AFUA_1G09870)-RELATED"/>
    <property type="match status" value="1"/>
</dbReference>
<feature type="region of interest" description="Disordered" evidence="3">
    <location>
        <begin position="1290"/>
        <end position="1332"/>
    </location>
</feature>
<evidence type="ECO:0000313" key="5">
    <source>
        <dbReference type="EMBL" id="ORZ09049.1"/>
    </source>
</evidence>
<evidence type="ECO:0000256" key="1">
    <source>
        <dbReference type="ARBA" id="ARBA00007428"/>
    </source>
</evidence>
<dbReference type="SUPFAM" id="SSF64268">
    <property type="entry name" value="PX domain"/>
    <property type="match status" value="1"/>
</dbReference>
<dbReference type="Pfam" id="PF12796">
    <property type="entry name" value="Ank_2"/>
    <property type="match status" value="2"/>
</dbReference>
<dbReference type="Proteomes" id="UP000193648">
    <property type="component" value="Unassembled WGS sequence"/>
</dbReference>
<dbReference type="GO" id="GO:0045022">
    <property type="term" value="P:early endosome to late endosome transport"/>
    <property type="evidence" value="ECO:0007669"/>
    <property type="project" value="TreeGrafter"/>
</dbReference>
<evidence type="ECO:0000256" key="3">
    <source>
        <dbReference type="SAM" id="MobiDB-lite"/>
    </source>
</evidence>
<evidence type="ECO:0000313" key="6">
    <source>
        <dbReference type="Proteomes" id="UP000193648"/>
    </source>
</evidence>
<dbReference type="PROSITE" id="PS50088">
    <property type="entry name" value="ANK_REPEAT"/>
    <property type="match status" value="2"/>
</dbReference>
<feature type="repeat" description="ANK" evidence="2">
    <location>
        <begin position="839"/>
        <end position="871"/>
    </location>
</feature>
<feature type="compositionally biased region" description="Low complexity" evidence="3">
    <location>
        <begin position="1310"/>
        <end position="1327"/>
    </location>
</feature>
<dbReference type="InterPro" id="IPR002110">
    <property type="entry name" value="Ankyrin_rpt"/>
</dbReference>
<dbReference type="PANTHER" id="PTHR24170">
    <property type="entry name" value="ANKYRIN REPEAT DOMAIN-CONTAINING PROTEIN 27"/>
    <property type="match status" value="1"/>
</dbReference>
<dbReference type="InterPro" id="IPR051248">
    <property type="entry name" value="UPF0507/Ank_repeat_27"/>
</dbReference>